<evidence type="ECO:0000259" key="1">
    <source>
        <dbReference type="Pfam" id="PF21096"/>
    </source>
</evidence>
<feature type="domain" description="RecA-like C-terminal" evidence="1">
    <location>
        <begin position="2"/>
        <end position="41"/>
    </location>
</feature>
<dbReference type="InterPro" id="IPR049261">
    <property type="entry name" value="RecA-like_C"/>
</dbReference>
<dbReference type="EMBL" id="PDCK01000041">
    <property type="protein sequence ID" value="PRQ45323.1"/>
    <property type="molecule type" value="Genomic_DNA"/>
</dbReference>
<dbReference type="Pfam" id="PF21096">
    <property type="entry name" value="RecA_C"/>
    <property type="match status" value="1"/>
</dbReference>
<reference evidence="2 3" key="1">
    <citation type="journal article" date="2018" name="Nat. Genet.">
        <title>The Rosa genome provides new insights in the design of modern roses.</title>
        <authorList>
            <person name="Bendahmane M."/>
        </authorList>
    </citation>
    <scope>NUCLEOTIDE SEQUENCE [LARGE SCALE GENOMIC DNA]</scope>
    <source>
        <strain evidence="3">cv. Old Blush</strain>
    </source>
</reference>
<dbReference type="AlphaFoldDB" id="A0A2P6RFW5"/>
<evidence type="ECO:0000313" key="3">
    <source>
        <dbReference type="Proteomes" id="UP000238479"/>
    </source>
</evidence>
<accession>A0A2P6RFW5</accession>
<name>A0A2P6RFW5_ROSCH</name>
<dbReference type="Gene3D" id="3.30.250.10">
    <property type="entry name" value="RecA protein, C-terminal domain"/>
    <property type="match status" value="1"/>
</dbReference>
<dbReference type="STRING" id="74649.A0A2P6RFW5"/>
<comment type="caution">
    <text evidence="2">The sequence shown here is derived from an EMBL/GenBank/DDBJ whole genome shotgun (WGS) entry which is preliminary data.</text>
</comment>
<keyword evidence="3" id="KW-1185">Reference proteome</keyword>
<evidence type="ECO:0000313" key="2">
    <source>
        <dbReference type="EMBL" id="PRQ45323.1"/>
    </source>
</evidence>
<sequence>MMDVVVKKGSWYSYGDHRFVGTSKSLQYLRENPVLLDEIEKVWILNSYYDLSTSCIELDAILLFFFPTLNQSILCCFVLH</sequence>
<organism evidence="2 3">
    <name type="scientific">Rosa chinensis</name>
    <name type="common">China rose</name>
    <dbReference type="NCBI Taxonomy" id="74649"/>
    <lineage>
        <taxon>Eukaryota</taxon>
        <taxon>Viridiplantae</taxon>
        <taxon>Streptophyta</taxon>
        <taxon>Embryophyta</taxon>
        <taxon>Tracheophyta</taxon>
        <taxon>Spermatophyta</taxon>
        <taxon>Magnoliopsida</taxon>
        <taxon>eudicotyledons</taxon>
        <taxon>Gunneridae</taxon>
        <taxon>Pentapetalae</taxon>
        <taxon>rosids</taxon>
        <taxon>fabids</taxon>
        <taxon>Rosales</taxon>
        <taxon>Rosaceae</taxon>
        <taxon>Rosoideae</taxon>
        <taxon>Rosoideae incertae sedis</taxon>
        <taxon>Rosa</taxon>
    </lineage>
</organism>
<gene>
    <name evidence="2" type="ORF">RchiOBHm_Chr3g0488931</name>
</gene>
<dbReference type="InterPro" id="IPR023400">
    <property type="entry name" value="RecA_C_sf"/>
</dbReference>
<protein>
    <submittedName>
        <fullName evidence="2">Putative DNA recombination and repair protein RecA</fullName>
    </submittedName>
</protein>
<proteinExistence type="predicted"/>
<dbReference type="Gramene" id="PRQ45323">
    <property type="protein sequence ID" value="PRQ45323"/>
    <property type="gene ID" value="RchiOBHm_Chr3g0488931"/>
</dbReference>
<dbReference type="Proteomes" id="UP000238479">
    <property type="component" value="Chromosome 3"/>
</dbReference>
<dbReference type="SUPFAM" id="SSF54752">
    <property type="entry name" value="RecA protein, C-terminal domain"/>
    <property type="match status" value="1"/>
</dbReference>